<keyword evidence="3" id="KW-1185">Reference proteome</keyword>
<feature type="domain" description="BON" evidence="1">
    <location>
        <begin position="15"/>
        <end position="83"/>
    </location>
</feature>
<dbReference type="Gene3D" id="3.30.1340.30">
    <property type="match status" value="1"/>
</dbReference>
<dbReference type="KEGG" id="ruv:EC9_04200"/>
<gene>
    <name evidence="2" type="ORF">EC9_04200</name>
</gene>
<evidence type="ECO:0000259" key="1">
    <source>
        <dbReference type="PROSITE" id="PS50914"/>
    </source>
</evidence>
<organism evidence="2 3">
    <name type="scientific">Rosistilla ulvae</name>
    <dbReference type="NCBI Taxonomy" id="1930277"/>
    <lineage>
        <taxon>Bacteria</taxon>
        <taxon>Pseudomonadati</taxon>
        <taxon>Planctomycetota</taxon>
        <taxon>Planctomycetia</taxon>
        <taxon>Pirellulales</taxon>
        <taxon>Pirellulaceae</taxon>
        <taxon>Rosistilla</taxon>
    </lineage>
</organism>
<protein>
    <submittedName>
        <fullName evidence="2">BON domain protein</fullName>
    </submittedName>
</protein>
<dbReference type="PROSITE" id="PS50914">
    <property type="entry name" value="BON"/>
    <property type="match status" value="1"/>
</dbReference>
<accession>A0A517LUF8</accession>
<evidence type="ECO:0000313" key="3">
    <source>
        <dbReference type="Proteomes" id="UP000319557"/>
    </source>
</evidence>
<evidence type="ECO:0000313" key="2">
    <source>
        <dbReference type="EMBL" id="QDS86260.1"/>
    </source>
</evidence>
<sequence>MADQMTTQTLPAQHDIEPLQIRVDSVIRQHPHLRGMGIRPHADGQNVVLSGTVRSYFIKQMAQEAVRSVPGADQVDNQIEVHW</sequence>
<proteinExistence type="predicted"/>
<dbReference type="Proteomes" id="UP000319557">
    <property type="component" value="Chromosome"/>
</dbReference>
<dbReference type="Pfam" id="PF04972">
    <property type="entry name" value="BON"/>
    <property type="match status" value="1"/>
</dbReference>
<dbReference type="AlphaFoldDB" id="A0A517LUF8"/>
<name>A0A517LUF8_9BACT</name>
<dbReference type="InterPro" id="IPR007055">
    <property type="entry name" value="BON_dom"/>
</dbReference>
<dbReference type="EMBL" id="CP036261">
    <property type="protein sequence ID" value="QDS86260.1"/>
    <property type="molecule type" value="Genomic_DNA"/>
</dbReference>
<reference evidence="2 3" key="1">
    <citation type="submission" date="2019-02" db="EMBL/GenBank/DDBJ databases">
        <title>Deep-cultivation of Planctomycetes and their phenomic and genomic characterization uncovers novel biology.</title>
        <authorList>
            <person name="Wiegand S."/>
            <person name="Jogler M."/>
            <person name="Boedeker C."/>
            <person name="Pinto D."/>
            <person name="Vollmers J."/>
            <person name="Rivas-Marin E."/>
            <person name="Kohn T."/>
            <person name="Peeters S.H."/>
            <person name="Heuer A."/>
            <person name="Rast P."/>
            <person name="Oberbeckmann S."/>
            <person name="Bunk B."/>
            <person name="Jeske O."/>
            <person name="Meyerdierks A."/>
            <person name="Storesund J.E."/>
            <person name="Kallscheuer N."/>
            <person name="Luecker S."/>
            <person name="Lage O.M."/>
            <person name="Pohl T."/>
            <person name="Merkel B.J."/>
            <person name="Hornburger P."/>
            <person name="Mueller R.-W."/>
            <person name="Bruemmer F."/>
            <person name="Labrenz M."/>
            <person name="Spormann A.M."/>
            <person name="Op den Camp H."/>
            <person name="Overmann J."/>
            <person name="Amann R."/>
            <person name="Jetten M.S.M."/>
            <person name="Mascher T."/>
            <person name="Medema M.H."/>
            <person name="Devos D.P."/>
            <person name="Kaster A.-K."/>
            <person name="Ovreas L."/>
            <person name="Rohde M."/>
            <person name="Galperin M.Y."/>
            <person name="Jogler C."/>
        </authorList>
    </citation>
    <scope>NUCLEOTIDE SEQUENCE [LARGE SCALE GENOMIC DNA]</scope>
    <source>
        <strain evidence="2 3">EC9</strain>
    </source>
</reference>